<organism evidence="2 3">
    <name type="scientific">Parasulfitobacter algicola</name>
    <dbReference type="NCBI Taxonomy" id="2614809"/>
    <lineage>
        <taxon>Bacteria</taxon>
        <taxon>Pseudomonadati</taxon>
        <taxon>Pseudomonadota</taxon>
        <taxon>Alphaproteobacteria</taxon>
        <taxon>Rhodobacterales</taxon>
        <taxon>Roseobacteraceae</taxon>
        <taxon>Parasulfitobacter</taxon>
    </lineage>
</organism>
<feature type="chain" id="PRO_5046129126" description="Invasion associated locus B (IalB) protein" evidence="1">
    <location>
        <begin position="26"/>
        <end position="181"/>
    </location>
</feature>
<evidence type="ECO:0000313" key="3">
    <source>
        <dbReference type="Proteomes" id="UP000777935"/>
    </source>
</evidence>
<gene>
    <name evidence="2" type="ORF">HRQ87_05400</name>
</gene>
<evidence type="ECO:0008006" key="4">
    <source>
        <dbReference type="Google" id="ProtNLM"/>
    </source>
</evidence>
<evidence type="ECO:0000313" key="2">
    <source>
        <dbReference type="EMBL" id="NSX54229.1"/>
    </source>
</evidence>
<accession>A0ABX2IMX7</accession>
<dbReference type="Proteomes" id="UP000777935">
    <property type="component" value="Unassembled WGS sequence"/>
</dbReference>
<dbReference type="RefSeq" id="WP_174136027.1">
    <property type="nucleotide sequence ID" value="NZ_JABUFE010000002.1"/>
</dbReference>
<proteinExistence type="predicted"/>
<reference evidence="2 3" key="1">
    <citation type="submission" date="2020-06" db="EMBL/GenBank/DDBJ databases">
        <title>Sulfitobacter algicola sp. nov., isolated from green algae.</title>
        <authorList>
            <person name="Wang C."/>
        </authorList>
    </citation>
    <scope>NUCLEOTIDE SEQUENCE [LARGE SCALE GENOMIC DNA]</scope>
    <source>
        <strain evidence="2 3">1151</strain>
    </source>
</reference>
<comment type="caution">
    <text evidence="2">The sequence shown here is derived from an EMBL/GenBank/DDBJ whole genome shotgun (WGS) entry which is preliminary data.</text>
</comment>
<keyword evidence="3" id="KW-1185">Reference proteome</keyword>
<protein>
    <recommendedName>
        <fullName evidence="4">Invasion associated locus B (IalB) protein</fullName>
    </recommendedName>
</protein>
<feature type="signal peptide" evidence="1">
    <location>
        <begin position="1"/>
        <end position="25"/>
    </location>
</feature>
<dbReference type="EMBL" id="JABUFE010000002">
    <property type="protein sequence ID" value="NSX54229.1"/>
    <property type="molecule type" value="Genomic_DNA"/>
</dbReference>
<name>A0ABX2IMX7_9RHOB</name>
<keyword evidence="1" id="KW-0732">Signal</keyword>
<sequence>MTLKITCAAVAICFAIGLGVTQSQAQAQESTNLVAEHFDWGVYAESNPTECWAVSSPVEVENTSLSDGRTVTVRRDPTYLITFFRPGAGVSGQLNFTGGYPFAKGSTVTMQVASDEFQLYTDGEWAWALSPEEDKKIVEAMRRGADAILIARSARGNQTKDTFSLRGYTAAVEDAEARCSR</sequence>
<evidence type="ECO:0000256" key="1">
    <source>
        <dbReference type="SAM" id="SignalP"/>
    </source>
</evidence>